<dbReference type="AlphaFoldDB" id="A0A1R1PP03"/>
<proteinExistence type="inferred from homology"/>
<keyword evidence="5" id="KW-0271">Exosome</keyword>
<dbReference type="GO" id="GO:0034476">
    <property type="term" value="P:U5 snRNA 3'-end processing"/>
    <property type="evidence" value="ECO:0007669"/>
    <property type="project" value="TreeGrafter"/>
</dbReference>
<dbReference type="GO" id="GO:0016075">
    <property type="term" value="P:rRNA catabolic process"/>
    <property type="evidence" value="ECO:0007669"/>
    <property type="project" value="TreeGrafter"/>
</dbReference>
<dbReference type="GO" id="GO:0000176">
    <property type="term" value="C:nuclear exosome (RNase complex)"/>
    <property type="evidence" value="ECO:0007669"/>
    <property type="project" value="TreeGrafter"/>
</dbReference>
<dbReference type="GO" id="GO:0034475">
    <property type="term" value="P:U4 snRNA 3'-end processing"/>
    <property type="evidence" value="ECO:0007669"/>
    <property type="project" value="TreeGrafter"/>
</dbReference>
<protein>
    <recommendedName>
        <fullName evidence="6">Ribosomal RNA-processing protein 42</fullName>
    </recommendedName>
</protein>
<dbReference type="EMBL" id="LSSK01001727">
    <property type="protein sequence ID" value="OMH78922.1"/>
    <property type="molecule type" value="Genomic_DNA"/>
</dbReference>
<evidence type="ECO:0000313" key="9">
    <source>
        <dbReference type="EMBL" id="OMH78922.1"/>
    </source>
</evidence>
<evidence type="ECO:0000256" key="6">
    <source>
        <dbReference type="ARBA" id="ARBA00042523"/>
    </source>
</evidence>
<keyword evidence="11" id="KW-1185">Reference proteome</keyword>
<reference evidence="10" key="1">
    <citation type="submission" date="2017-01" db="EMBL/GenBank/DDBJ databases">
        <authorList>
            <person name="Mah S.A."/>
            <person name="Swanson W.J."/>
            <person name="Moy G.W."/>
            <person name="Vacquier V.D."/>
        </authorList>
    </citation>
    <scope>NUCLEOTIDE SEQUENCE [LARGE SCALE GENOMIC DNA]</scope>
    <source>
        <strain evidence="10">COL-18-3</strain>
    </source>
</reference>
<feature type="domain" description="Exoribonuclease phosphorolytic" evidence="7">
    <location>
        <begin position="32"/>
        <end position="172"/>
    </location>
</feature>
<evidence type="ECO:0000256" key="2">
    <source>
        <dbReference type="ARBA" id="ARBA00004604"/>
    </source>
</evidence>
<evidence type="ECO:0000259" key="8">
    <source>
        <dbReference type="Pfam" id="PF03725"/>
    </source>
</evidence>
<dbReference type="Pfam" id="PF03725">
    <property type="entry name" value="RNase_PH_C"/>
    <property type="match status" value="1"/>
</dbReference>
<accession>A0A1R1PP03</accession>
<feature type="domain" description="Exoribonuclease phosphorolytic" evidence="8">
    <location>
        <begin position="208"/>
        <end position="270"/>
    </location>
</feature>
<dbReference type="GO" id="GO:0071028">
    <property type="term" value="P:nuclear mRNA surveillance"/>
    <property type="evidence" value="ECO:0007669"/>
    <property type="project" value="TreeGrafter"/>
</dbReference>
<comment type="similarity">
    <text evidence="3">Belongs to the RNase PH family.</text>
</comment>
<name>A0A1R1PP03_ZANCU</name>
<dbReference type="InterPro" id="IPR050590">
    <property type="entry name" value="Exosome_comp_Rrp42_subfam"/>
</dbReference>
<dbReference type="EMBL" id="LSSK01000613">
    <property type="protein sequence ID" value="OMH82697.1"/>
    <property type="molecule type" value="Genomic_DNA"/>
</dbReference>
<comment type="subcellular location">
    <subcellularLocation>
        <location evidence="1">Cytoplasm</location>
    </subcellularLocation>
    <subcellularLocation>
        <location evidence="2">Nucleus</location>
        <location evidence="2">Nucleolus</location>
    </subcellularLocation>
</comment>
<dbReference type="GO" id="GO:0035925">
    <property type="term" value="F:mRNA 3'-UTR AU-rich region binding"/>
    <property type="evidence" value="ECO:0007669"/>
    <property type="project" value="TreeGrafter"/>
</dbReference>
<dbReference type="Pfam" id="PF01138">
    <property type="entry name" value="RNase_PH"/>
    <property type="match status" value="1"/>
</dbReference>
<dbReference type="GO" id="GO:0071035">
    <property type="term" value="P:nuclear polyadenylation-dependent rRNA catabolic process"/>
    <property type="evidence" value="ECO:0007669"/>
    <property type="project" value="TreeGrafter"/>
</dbReference>
<evidence type="ECO:0000256" key="5">
    <source>
        <dbReference type="ARBA" id="ARBA00022835"/>
    </source>
</evidence>
<dbReference type="InterPro" id="IPR020568">
    <property type="entry name" value="Ribosomal_Su5_D2-typ_SF"/>
</dbReference>
<dbReference type="PANTHER" id="PTHR11097:SF8">
    <property type="entry name" value="EXOSOME COMPLEX COMPONENT RRP42"/>
    <property type="match status" value="1"/>
</dbReference>
<dbReference type="SUPFAM" id="SSF54211">
    <property type="entry name" value="Ribosomal protein S5 domain 2-like"/>
    <property type="match status" value="1"/>
</dbReference>
<dbReference type="InterPro" id="IPR001247">
    <property type="entry name" value="ExoRNase_PH_dom1"/>
</dbReference>
<evidence type="ECO:0000313" key="11">
    <source>
        <dbReference type="Proteomes" id="UP000188320"/>
    </source>
</evidence>
<dbReference type="Gene3D" id="3.30.230.70">
    <property type="entry name" value="GHMP Kinase, N-terminal domain"/>
    <property type="match status" value="1"/>
</dbReference>
<dbReference type="PANTHER" id="PTHR11097">
    <property type="entry name" value="EXOSOME COMPLEX EXONUCLEASE RIBOSOMAL RNA PROCESSING PROTEIN"/>
    <property type="match status" value="1"/>
</dbReference>
<keyword evidence="4" id="KW-0963">Cytoplasm</keyword>
<comment type="caution">
    <text evidence="10">The sequence shown here is derived from an EMBL/GenBank/DDBJ whole genome shotgun (WGS) entry which is preliminary data.</text>
</comment>
<dbReference type="GO" id="GO:0000177">
    <property type="term" value="C:cytoplasmic exosome (RNase complex)"/>
    <property type="evidence" value="ECO:0007669"/>
    <property type="project" value="TreeGrafter"/>
</dbReference>
<evidence type="ECO:0000259" key="7">
    <source>
        <dbReference type="Pfam" id="PF01138"/>
    </source>
</evidence>
<keyword evidence="10" id="KW-0540">Nuclease</keyword>
<evidence type="ECO:0000256" key="4">
    <source>
        <dbReference type="ARBA" id="ARBA00022490"/>
    </source>
</evidence>
<dbReference type="InterPro" id="IPR036345">
    <property type="entry name" value="ExoRNase_PH_dom2_sf"/>
</dbReference>
<keyword evidence="10" id="KW-0378">Hydrolase</keyword>
<keyword evidence="10" id="KW-0269">Exonuclease</keyword>
<dbReference type="GO" id="GO:0000467">
    <property type="term" value="P:exonucleolytic trimming to generate mature 3'-end of 5.8S rRNA from tricistronic rRNA transcript (SSU-rRNA, 5.8S rRNA, LSU-rRNA)"/>
    <property type="evidence" value="ECO:0007669"/>
    <property type="project" value="TreeGrafter"/>
</dbReference>
<gene>
    <name evidence="10" type="ORF">AX774_g3818</name>
    <name evidence="9" type="ORF">AX774_g7677</name>
</gene>
<dbReference type="CDD" id="cd11367">
    <property type="entry name" value="RNase_PH_RRP42"/>
    <property type="match status" value="1"/>
</dbReference>
<dbReference type="OrthoDB" id="272245at2759"/>
<dbReference type="Proteomes" id="UP000188320">
    <property type="component" value="Unassembled WGS sequence"/>
</dbReference>
<sequence length="310" mass="34062">MDQLPISVSETDYIIKGVEANLRTDGRGNLDLREINLTTGVISQTYGSARGRIGSLGRGTEIIVGIKAEIGNWIPGEKENVGKIVCNVEISPIANQSFGTRTAEDLNVELTNIVSNCLDGPQSGLDLEQLCIIPKQAYWILYVDAMVLSYEGNIIDPLFYTIRAAFSDVRIPKVVVESVLDEDTKVEHLAYEIVDDPSAVTEIKGWQDIPLSVTFYKIGKKYVVDTIPEEENISTLRTTVCVNSSGEICLIHKGKYRGGMAYSLLSEALFEARKLVVDLIASQNKQLESCQSNKDGMEVPDTGSTFLNAF</sequence>
<evidence type="ECO:0000256" key="3">
    <source>
        <dbReference type="ARBA" id="ARBA00006678"/>
    </source>
</evidence>
<dbReference type="InterPro" id="IPR015847">
    <property type="entry name" value="ExoRNase_PH_dom2"/>
</dbReference>
<dbReference type="GO" id="GO:0071038">
    <property type="term" value="P:TRAMP-dependent tRNA surveillance pathway"/>
    <property type="evidence" value="ECO:0007669"/>
    <property type="project" value="TreeGrafter"/>
</dbReference>
<organism evidence="10 11">
    <name type="scientific">Zancudomyces culisetae</name>
    <name type="common">Gut fungus</name>
    <name type="synonym">Smittium culisetae</name>
    <dbReference type="NCBI Taxonomy" id="1213189"/>
    <lineage>
        <taxon>Eukaryota</taxon>
        <taxon>Fungi</taxon>
        <taxon>Fungi incertae sedis</taxon>
        <taxon>Zoopagomycota</taxon>
        <taxon>Kickxellomycotina</taxon>
        <taxon>Harpellomycetes</taxon>
        <taxon>Harpellales</taxon>
        <taxon>Legeriomycetaceae</taxon>
        <taxon>Zancudomyces</taxon>
    </lineage>
</organism>
<dbReference type="GO" id="GO:0004527">
    <property type="term" value="F:exonuclease activity"/>
    <property type="evidence" value="ECO:0007669"/>
    <property type="project" value="UniProtKB-KW"/>
</dbReference>
<reference evidence="11" key="2">
    <citation type="submission" date="2017-01" db="EMBL/GenBank/DDBJ databases">
        <authorList>
            <person name="Wang Y."/>
            <person name="White M."/>
            <person name="Kvist S."/>
            <person name="Moncalvo J.-M."/>
        </authorList>
    </citation>
    <scope>NUCLEOTIDE SEQUENCE [LARGE SCALE GENOMIC DNA]</scope>
    <source>
        <strain evidence="11">COL-18-3</strain>
    </source>
</reference>
<dbReference type="GO" id="GO:0034473">
    <property type="term" value="P:U1 snRNA 3'-end processing"/>
    <property type="evidence" value="ECO:0007669"/>
    <property type="project" value="TreeGrafter"/>
</dbReference>
<evidence type="ECO:0000256" key="1">
    <source>
        <dbReference type="ARBA" id="ARBA00004496"/>
    </source>
</evidence>
<dbReference type="InterPro" id="IPR027408">
    <property type="entry name" value="PNPase/RNase_PH_dom_sf"/>
</dbReference>
<evidence type="ECO:0000313" key="10">
    <source>
        <dbReference type="EMBL" id="OMH82697.1"/>
    </source>
</evidence>
<dbReference type="GO" id="GO:0005730">
    <property type="term" value="C:nucleolus"/>
    <property type="evidence" value="ECO:0007669"/>
    <property type="project" value="UniProtKB-SubCell"/>
</dbReference>
<dbReference type="SUPFAM" id="SSF55666">
    <property type="entry name" value="Ribonuclease PH domain 2-like"/>
    <property type="match status" value="1"/>
</dbReference>